<dbReference type="EMBL" id="PTIX01000005">
    <property type="protein sequence ID" value="PPK68406.1"/>
    <property type="molecule type" value="Genomic_DNA"/>
</dbReference>
<evidence type="ECO:0000256" key="4">
    <source>
        <dbReference type="PROSITE-ProRule" id="PRU00335"/>
    </source>
</evidence>
<evidence type="ECO:0000313" key="6">
    <source>
        <dbReference type="EMBL" id="PPK68406.1"/>
    </source>
</evidence>
<dbReference type="Pfam" id="PF13305">
    <property type="entry name" value="TetR_C_33"/>
    <property type="match status" value="1"/>
</dbReference>
<dbReference type="AlphaFoldDB" id="A0A2S6GT86"/>
<name>A0A2S6GT86_9PSEU</name>
<dbReference type="Gene3D" id="1.10.357.10">
    <property type="entry name" value="Tetracycline Repressor, domain 2"/>
    <property type="match status" value="1"/>
</dbReference>
<dbReference type="GO" id="GO:0000976">
    <property type="term" value="F:transcription cis-regulatory region binding"/>
    <property type="evidence" value="ECO:0007669"/>
    <property type="project" value="TreeGrafter"/>
</dbReference>
<keyword evidence="2 4" id="KW-0238">DNA-binding</keyword>
<comment type="caution">
    <text evidence="6">The sequence shown here is derived from an EMBL/GenBank/DDBJ whole genome shotgun (WGS) entry which is preliminary data.</text>
</comment>
<evidence type="ECO:0000256" key="1">
    <source>
        <dbReference type="ARBA" id="ARBA00023015"/>
    </source>
</evidence>
<dbReference type="InterPro" id="IPR001647">
    <property type="entry name" value="HTH_TetR"/>
</dbReference>
<dbReference type="RefSeq" id="WP_104478890.1">
    <property type="nucleotide sequence ID" value="NZ_CP154825.1"/>
</dbReference>
<reference evidence="6 7" key="1">
    <citation type="submission" date="2018-02" db="EMBL/GenBank/DDBJ databases">
        <title>Genomic Encyclopedia of Archaeal and Bacterial Type Strains, Phase II (KMG-II): from individual species to whole genera.</title>
        <authorList>
            <person name="Goeker M."/>
        </authorList>
    </citation>
    <scope>NUCLEOTIDE SEQUENCE [LARGE SCALE GENOMIC DNA]</scope>
    <source>
        <strain evidence="6 7">YU 961-1</strain>
    </source>
</reference>
<dbReference type="PANTHER" id="PTHR30055">
    <property type="entry name" value="HTH-TYPE TRANSCRIPTIONAL REGULATOR RUTR"/>
    <property type="match status" value="1"/>
</dbReference>
<dbReference type="InterPro" id="IPR009057">
    <property type="entry name" value="Homeodomain-like_sf"/>
</dbReference>
<evidence type="ECO:0000313" key="7">
    <source>
        <dbReference type="Proteomes" id="UP000239203"/>
    </source>
</evidence>
<dbReference type="OrthoDB" id="3210322at2"/>
<evidence type="ECO:0000259" key="5">
    <source>
        <dbReference type="PROSITE" id="PS50977"/>
    </source>
</evidence>
<keyword evidence="1" id="KW-0805">Transcription regulation</keyword>
<feature type="domain" description="HTH tetR-type" evidence="5">
    <location>
        <begin position="10"/>
        <end position="70"/>
    </location>
</feature>
<proteinExistence type="predicted"/>
<evidence type="ECO:0000256" key="2">
    <source>
        <dbReference type="ARBA" id="ARBA00023125"/>
    </source>
</evidence>
<organism evidence="6 7">
    <name type="scientific">Actinokineospora auranticolor</name>
    <dbReference type="NCBI Taxonomy" id="155976"/>
    <lineage>
        <taxon>Bacteria</taxon>
        <taxon>Bacillati</taxon>
        <taxon>Actinomycetota</taxon>
        <taxon>Actinomycetes</taxon>
        <taxon>Pseudonocardiales</taxon>
        <taxon>Pseudonocardiaceae</taxon>
        <taxon>Actinokineospora</taxon>
    </lineage>
</organism>
<dbReference type="PANTHER" id="PTHR30055:SF243">
    <property type="entry name" value="HTH-TYPE TRANSCRIPTIONAL REGULATOR RV1816"/>
    <property type="match status" value="1"/>
</dbReference>
<keyword evidence="3" id="KW-0804">Transcription</keyword>
<dbReference type="PROSITE" id="PS50977">
    <property type="entry name" value="HTH_TETR_2"/>
    <property type="match status" value="1"/>
</dbReference>
<keyword evidence="7" id="KW-1185">Reference proteome</keyword>
<dbReference type="Proteomes" id="UP000239203">
    <property type="component" value="Unassembled WGS sequence"/>
</dbReference>
<evidence type="ECO:0000256" key="3">
    <source>
        <dbReference type="ARBA" id="ARBA00023163"/>
    </source>
</evidence>
<dbReference type="SUPFAM" id="SSF48498">
    <property type="entry name" value="Tetracyclin repressor-like, C-terminal domain"/>
    <property type="match status" value="1"/>
</dbReference>
<dbReference type="GO" id="GO:0003700">
    <property type="term" value="F:DNA-binding transcription factor activity"/>
    <property type="evidence" value="ECO:0007669"/>
    <property type="project" value="TreeGrafter"/>
</dbReference>
<dbReference type="Pfam" id="PF00440">
    <property type="entry name" value="TetR_N"/>
    <property type="match status" value="1"/>
</dbReference>
<gene>
    <name evidence="6" type="ORF">CLV40_105129</name>
</gene>
<dbReference type="SUPFAM" id="SSF46689">
    <property type="entry name" value="Homeodomain-like"/>
    <property type="match status" value="1"/>
</dbReference>
<dbReference type="InterPro" id="IPR025996">
    <property type="entry name" value="MT1864/Rv1816-like_C"/>
</dbReference>
<feature type="DNA-binding region" description="H-T-H motif" evidence="4">
    <location>
        <begin position="33"/>
        <end position="52"/>
    </location>
</feature>
<protein>
    <submittedName>
        <fullName evidence="6">AcrR family transcriptional regulator</fullName>
    </submittedName>
</protein>
<dbReference type="InterPro" id="IPR050109">
    <property type="entry name" value="HTH-type_TetR-like_transc_reg"/>
</dbReference>
<sequence length="221" mass="23478">MANRRERLREQTTAEIKAAAQTHLREGGGAALSLRAVAVSIGMSPAGLYRYYPNRDALLTDLITDGFTALAAEVARARDAAKGDAFVAAALAYREWALTHPHEFALLYGTPIPDYQAPESGPTSHASRAVGAAFVPPILAAWHRGTLQRRAVTPPLTALNVFAAAVDLPSDAAAVAFSAWTAIHGLVVLESFGHLAWLGDDQTPLAESRFHALSEDFGIAP</sequence>
<accession>A0A2S6GT86</accession>
<dbReference type="InterPro" id="IPR036271">
    <property type="entry name" value="Tet_transcr_reg_TetR-rel_C_sf"/>
</dbReference>